<keyword evidence="2" id="KW-1185">Reference proteome</keyword>
<dbReference type="RefSeq" id="WP_112571339.1">
    <property type="nucleotide sequence ID" value="NZ_CP043450.1"/>
</dbReference>
<dbReference type="KEGG" id="mrub:DEO27_027465"/>
<dbReference type="Proteomes" id="UP000251402">
    <property type="component" value="Chromosome"/>
</dbReference>
<protein>
    <submittedName>
        <fullName evidence="1">Uncharacterized protein</fullName>
    </submittedName>
</protein>
<dbReference type="AlphaFoldDB" id="A0A5C1I5V9"/>
<proteinExistence type="predicted"/>
<gene>
    <name evidence="1" type="ORF">DEO27_027465</name>
</gene>
<reference evidence="1" key="1">
    <citation type="submission" date="2019-08" db="EMBL/GenBank/DDBJ databases">
        <title>Comparative genome analysis confer to the adaptation heavy metal polluted environment.</title>
        <authorList>
            <person name="Li Y."/>
        </authorList>
    </citation>
    <scope>NUCLEOTIDE SEQUENCE [LARGE SCALE GENOMIC DNA]</scope>
    <source>
        <strain evidence="1">P1</strain>
    </source>
</reference>
<dbReference type="EMBL" id="CP043450">
    <property type="protein sequence ID" value="QEM13592.1"/>
    <property type="molecule type" value="Genomic_DNA"/>
</dbReference>
<dbReference type="OrthoDB" id="794880at2"/>
<accession>A0A5C1I5V9</accession>
<evidence type="ECO:0000313" key="2">
    <source>
        <dbReference type="Proteomes" id="UP000251402"/>
    </source>
</evidence>
<organism evidence="1 2">
    <name type="scientific">Mucilaginibacter rubeus</name>
    <dbReference type="NCBI Taxonomy" id="2027860"/>
    <lineage>
        <taxon>Bacteria</taxon>
        <taxon>Pseudomonadati</taxon>
        <taxon>Bacteroidota</taxon>
        <taxon>Sphingobacteriia</taxon>
        <taxon>Sphingobacteriales</taxon>
        <taxon>Sphingobacteriaceae</taxon>
        <taxon>Mucilaginibacter</taxon>
    </lineage>
</organism>
<name>A0A5C1I5V9_9SPHI</name>
<evidence type="ECO:0000313" key="1">
    <source>
        <dbReference type="EMBL" id="QEM13592.1"/>
    </source>
</evidence>
<sequence>MKKQLLWGVLLLAAGFSSCRKDSFKPVNDESGKGKATKVNTGQPTYTYADLVLQPRQPGESFDTYKGVWSGAEVKMIGTPIWNQVAYPTLVNGIPGLDASYGVYSNGNMISSSVATGQDFFILSIGTIALPDLQAFQKDIDNYTKARDNYEKLGGQGQVPLASDYIKDSYTSGMGGYVTVTGKLIRVTTGSHWALASVSYPTPTPAAPTAPKFVGAVPDPTDNTIVYDVYGNNGNISITKIFKGGIEQGMSGGFGTGTYNLVSGTIYHVSVTIYRANGTSFVFNGNLDIS</sequence>
<dbReference type="PROSITE" id="PS51257">
    <property type="entry name" value="PROKAR_LIPOPROTEIN"/>
    <property type="match status" value="1"/>
</dbReference>